<proteinExistence type="predicted"/>
<dbReference type="InterPro" id="IPR001680">
    <property type="entry name" value="WD40_rpt"/>
</dbReference>
<dbReference type="Gene3D" id="2.130.10.10">
    <property type="entry name" value="YVTN repeat-like/Quinoprotein amine dehydrogenase"/>
    <property type="match status" value="2"/>
</dbReference>
<evidence type="ECO:0000256" key="3">
    <source>
        <dbReference type="SAM" id="MobiDB-lite"/>
    </source>
</evidence>
<keyword evidence="6" id="KW-1185">Reference proteome</keyword>
<dbReference type="SUPFAM" id="SSF50978">
    <property type="entry name" value="WD40 repeat-like"/>
    <property type="match status" value="1"/>
</dbReference>
<accession>A0A1Y2G0U3</accession>
<protein>
    <submittedName>
        <fullName evidence="5">WD40-repeat-containing domain protein</fullName>
    </submittedName>
</protein>
<feature type="region of interest" description="Disordered" evidence="3">
    <location>
        <begin position="392"/>
        <end position="440"/>
    </location>
</feature>
<dbReference type="AlphaFoldDB" id="A0A1Y2G0U3"/>
<evidence type="ECO:0000313" key="5">
    <source>
        <dbReference type="EMBL" id="ORY89339.1"/>
    </source>
</evidence>
<gene>
    <name evidence="5" type="ORF">BCR35DRAFT_329273</name>
</gene>
<dbReference type="InterPro" id="IPR015943">
    <property type="entry name" value="WD40/YVTN_repeat-like_dom_sf"/>
</dbReference>
<dbReference type="Proteomes" id="UP000193467">
    <property type="component" value="Unassembled WGS sequence"/>
</dbReference>
<evidence type="ECO:0000259" key="4">
    <source>
        <dbReference type="Pfam" id="PF23798"/>
    </source>
</evidence>
<dbReference type="InParanoid" id="A0A1Y2G0U3"/>
<dbReference type="SMART" id="SM00320">
    <property type="entry name" value="WD40"/>
    <property type="match status" value="5"/>
</dbReference>
<dbReference type="OrthoDB" id="10260946at2759"/>
<organism evidence="5 6">
    <name type="scientific">Leucosporidium creatinivorum</name>
    <dbReference type="NCBI Taxonomy" id="106004"/>
    <lineage>
        <taxon>Eukaryota</taxon>
        <taxon>Fungi</taxon>
        <taxon>Dikarya</taxon>
        <taxon>Basidiomycota</taxon>
        <taxon>Pucciniomycotina</taxon>
        <taxon>Microbotryomycetes</taxon>
        <taxon>Leucosporidiales</taxon>
        <taxon>Leucosporidium</taxon>
    </lineage>
</organism>
<sequence length="630" mass="65582">MDVDSEDEAPPQLPPTNTASPASNTSHSSSDNDDDSDDENGQRTAATAQPSTVEGSNASQARSPTASTSTSNYLSSVEQRRALFRPAAPSQPPKGYSIDSIFTISHSTHINALAAPPCLSHLYTGGADGYIRRYALHATLNGTGVDNPAFNNFSMKVGGHAPLPTTDLRQPVLVGYWENEEPGAWMEDLLGGQMANGEAKSKVKWGPKTGAVASQSAVYSLAVQSEELWGLSGTSRGTINLFTIRHDEGHIRHVFRSSDSPATSGHHSKSPVSVLTLANKETSVLSGGWDARILQWDLNTGVATRDYSAHTGQISSISLRPTSSSSSQYIDLTGASPAVSDTSSSGGVAASLGKPVASAVDALAKDSAMDDGGSEADADGEEVDEEAILPAFPLPTTSSGTPIPTGGSLPLNGAAAGKMGKSNGGGGGLPSKSDAANGVPVLGSNEAAALPELSRDVFLSTSVDGQVMIWDRRVKNGAQGAVRRLESAGKNGGWAASATWSTNGQQIYVGRRSAIVEIYDIRHSSPSSPTIQTLRLPSSTGAISAITALPSGRHILAASNDNVRLWDLDNAKEARGKVPPFVIVPGHHGGMVSQMIIDPRTQFMITASGNRGYEGTSTENLVIHQVKTLV</sequence>
<evidence type="ECO:0000313" key="6">
    <source>
        <dbReference type="Proteomes" id="UP000193467"/>
    </source>
</evidence>
<comment type="caution">
    <text evidence="5">The sequence shown here is derived from an EMBL/GenBank/DDBJ whole genome shotgun (WGS) entry which is preliminary data.</text>
</comment>
<dbReference type="PANTHER" id="PTHR46853">
    <property type="entry name" value="METHYLOSOME PROTEIN 50"/>
    <property type="match status" value="1"/>
</dbReference>
<feature type="domain" description="Transcription factor spt8 beta-propeller" evidence="4">
    <location>
        <begin position="455"/>
        <end position="626"/>
    </location>
</feature>
<dbReference type="InterPro" id="IPR036322">
    <property type="entry name" value="WD40_repeat_dom_sf"/>
</dbReference>
<name>A0A1Y2G0U3_9BASI</name>
<dbReference type="Pfam" id="PF23798">
    <property type="entry name" value="Beta-prop_SPT8"/>
    <property type="match status" value="2"/>
</dbReference>
<dbReference type="PANTHER" id="PTHR46853:SF1">
    <property type="entry name" value="METHYLOSOME PROTEIN 50"/>
    <property type="match status" value="1"/>
</dbReference>
<dbReference type="InterPro" id="IPR057544">
    <property type="entry name" value="Beta-prop_SPT8"/>
</dbReference>
<keyword evidence="2" id="KW-0963">Cytoplasm</keyword>
<evidence type="ECO:0000256" key="1">
    <source>
        <dbReference type="ARBA" id="ARBA00004496"/>
    </source>
</evidence>
<feature type="region of interest" description="Disordered" evidence="3">
    <location>
        <begin position="1"/>
        <end position="74"/>
    </location>
</feature>
<comment type="subcellular location">
    <subcellularLocation>
        <location evidence="1">Cytoplasm</location>
    </subcellularLocation>
</comment>
<evidence type="ECO:0000256" key="2">
    <source>
        <dbReference type="ARBA" id="ARBA00022490"/>
    </source>
</evidence>
<reference evidence="5 6" key="1">
    <citation type="submission" date="2016-07" db="EMBL/GenBank/DDBJ databases">
        <title>Pervasive Adenine N6-methylation of Active Genes in Fungi.</title>
        <authorList>
            <consortium name="DOE Joint Genome Institute"/>
            <person name="Mondo S.J."/>
            <person name="Dannebaum R.O."/>
            <person name="Kuo R.C."/>
            <person name="Labutti K."/>
            <person name="Haridas S."/>
            <person name="Kuo A."/>
            <person name="Salamov A."/>
            <person name="Ahrendt S.R."/>
            <person name="Lipzen A."/>
            <person name="Sullivan W."/>
            <person name="Andreopoulos W.B."/>
            <person name="Clum A."/>
            <person name="Lindquist E."/>
            <person name="Daum C."/>
            <person name="Ramamoorthy G.K."/>
            <person name="Gryganskyi A."/>
            <person name="Culley D."/>
            <person name="Magnuson J.K."/>
            <person name="James T.Y."/>
            <person name="O'Malley M.A."/>
            <person name="Stajich J.E."/>
            <person name="Spatafora J.W."/>
            <person name="Visel A."/>
            <person name="Grigoriev I.V."/>
        </authorList>
    </citation>
    <scope>NUCLEOTIDE SEQUENCE [LARGE SCALE GENOMIC DNA]</scope>
    <source>
        <strain evidence="5 6">62-1032</strain>
    </source>
</reference>
<dbReference type="EMBL" id="MCGR01000006">
    <property type="protein sequence ID" value="ORY89339.1"/>
    <property type="molecule type" value="Genomic_DNA"/>
</dbReference>
<dbReference type="STRING" id="106004.A0A1Y2G0U3"/>
<dbReference type="FunCoup" id="A0A1Y2G0U3">
    <property type="interactions" value="46"/>
</dbReference>
<feature type="domain" description="Transcription factor spt8 beta-propeller" evidence="4">
    <location>
        <begin position="96"/>
        <end position="325"/>
    </location>
</feature>
<dbReference type="GO" id="GO:0034709">
    <property type="term" value="C:methylosome"/>
    <property type="evidence" value="ECO:0007669"/>
    <property type="project" value="TreeGrafter"/>
</dbReference>
<feature type="compositionally biased region" description="Polar residues" evidence="3">
    <location>
        <begin position="42"/>
        <end position="74"/>
    </location>
</feature>
<feature type="compositionally biased region" description="Low complexity" evidence="3">
    <location>
        <begin position="394"/>
        <end position="421"/>
    </location>
</feature>
<feature type="compositionally biased region" description="Low complexity" evidence="3">
    <location>
        <begin position="15"/>
        <end position="29"/>
    </location>
</feature>
<dbReference type="InterPro" id="IPR052139">
    <property type="entry name" value="Methylosome_Comp_WDR77"/>
</dbReference>